<dbReference type="GO" id="GO:0016787">
    <property type="term" value="F:hydrolase activity"/>
    <property type="evidence" value="ECO:0007669"/>
    <property type="project" value="UniProtKB-KW"/>
</dbReference>
<dbReference type="SUPFAM" id="SSF64438">
    <property type="entry name" value="CNF1/YfiH-like putative cysteine hydrolases"/>
    <property type="match status" value="1"/>
</dbReference>
<keyword evidence="4" id="KW-0479">Metal-binding</keyword>
<accession>A0A345YAD7</accession>
<organism evidence="11 12">
    <name type="scientific">Crenobacter cavernae</name>
    <dbReference type="NCBI Taxonomy" id="2290923"/>
    <lineage>
        <taxon>Bacteria</taxon>
        <taxon>Pseudomonadati</taxon>
        <taxon>Pseudomonadota</taxon>
        <taxon>Betaproteobacteria</taxon>
        <taxon>Neisseriales</taxon>
        <taxon>Neisseriaceae</taxon>
        <taxon>Crenobacter</taxon>
    </lineage>
</organism>
<dbReference type="CDD" id="cd16833">
    <property type="entry name" value="YfiH"/>
    <property type="match status" value="1"/>
</dbReference>
<comment type="catalytic activity">
    <reaction evidence="9">
        <text>S-methyl-5'-thioadenosine + phosphate = 5-(methylsulfanyl)-alpha-D-ribose 1-phosphate + adenine</text>
        <dbReference type="Rhea" id="RHEA:11852"/>
        <dbReference type="ChEBI" id="CHEBI:16708"/>
        <dbReference type="ChEBI" id="CHEBI:17509"/>
        <dbReference type="ChEBI" id="CHEBI:43474"/>
        <dbReference type="ChEBI" id="CHEBI:58533"/>
        <dbReference type="EC" id="2.4.2.28"/>
    </reaction>
    <physiologicalReaction direction="left-to-right" evidence="9">
        <dbReference type="Rhea" id="RHEA:11853"/>
    </physiologicalReaction>
</comment>
<evidence type="ECO:0000256" key="10">
    <source>
        <dbReference type="RuleBase" id="RU361274"/>
    </source>
</evidence>
<reference evidence="11 12" key="1">
    <citation type="submission" date="2018-07" db="EMBL/GenBank/DDBJ databases">
        <title>Crenobacter cavernae sp. nov., isolated from a karst cave.</title>
        <authorList>
            <person name="Zhu H."/>
        </authorList>
    </citation>
    <scope>NUCLEOTIDE SEQUENCE [LARGE SCALE GENOMIC DNA]</scope>
    <source>
        <strain evidence="11 12">K1W11S-77</strain>
    </source>
</reference>
<evidence type="ECO:0000256" key="8">
    <source>
        <dbReference type="ARBA" id="ARBA00048968"/>
    </source>
</evidence>
<evidence type="ECO:0000256" key="6">
    <source>
        <dbReference type="ARBA" id="ARBA00022833"/>
    </source>
</evidence>
<dbReference type="InterPro" id="IPR003730">
    <property type="entry name" value="Cu_polyphenol_OxRdtase"/>
</dbReference>
<name>A0A345YAD7_9NEIS</name>
<evidence type="ECO:0000256" key="4">
    <source>
        <dbReference type="ARBA" id="ARBA00022723"/>
    </source>
</evidence>
<comment type="catalytic activity">
    <reaction evidence="7">
        <text>adenosine + H2O + H(+) = inosine + NH4(+)</text>
        <dbReference type="Rhea" id="RHEA:24408"/>
        <dbReference type="ChEBI" id="CHEBI:15377"/>
        <dbReference type="ChEBI" id="CHEBI:15378"/>
        <dbReference type="ChEBI" id="CHEBI:16335"/>
        <dbReference type="ChEBI" id="CHEBI:17596"/>
        <dbReference type="ChEBI" id="CHEBI:28938"/>
        <dbReference type="EC" id="3.5.4.4"/>
    </reaction>
    <physiologicalReaction direction="left-to-right" evidence="7">
        <dbReference type="Rhea" id="RHEA:24409"/>
    </physiologicalReaction>
</comment>
<dbReference type="RefSeq" id="WP_115434806.1">
    <property type="nucleotide sequence ID" value="NZ_CP031337.1"/>
</dbReference>
<dbReference type="GO" id="GO:0017061">
    <property type="term" value="F:S-methyl-5-thioadenosine phosphorylase activity"/>
    <property type="evidence" value="ECO:0007669"/>
    <property type="project" value="UniProtKB-EC"/>
</dbReference>
<dbReference type="KEGG" id="ccah:DWG20_12505"/>
<comment type="similarity">
    <text evidence="2 10">Belongs to the purine nucleoside phosphorylase YfiH/LACC1 family.</text>
</comment>
<evidence type="ECO:0000313" key="12">
    <source>
        <dbReference type="Proteomes" id="UP000254537"/>
    </source>
</evidence>
<evidence type="ECO:0000256" key="3">
    <source>
        <dbReference type="ARBA" id="ARBA00022679"/>
    </source>
</evidence>
<proteinExistence type="inferred from homology"/>
<dbReference type="Proteomes" id="UP000254537">
    <property type="component" value="Chromosome"/>
</dbReference>
<keyword evidence="3" id="KW-0808">Transferase</keyword>
<keyword evidence="5" id="KW-0378">Hydrolase</keyword>
<dbReference type="NCBIfam" id="TIGR00726">
    <property type="entry name" value="peptidoglycan editing factor PgeF"/>
    <property type="match status" value="1"/>
</dbReference>
<sequence length="259" mass="26762">MSKFITSANGTPAQDDGALGFTPCWPAPANVGALISTRKGGVSAAPYDSLNLGQHVGDDPAAVAENRRRLALALPHEPVWLNQVHGVVVVDADKVGRAVPDADASVSRTPGIVCAIMTADCLPVLLADVDGTVVGAAHAGWRGLVGGVIEATVSAMAVPGDRLAAYLGPAISPDAFEVGGEVRDAFLAHDAAADAAFSAIDDGKYLADIYALARLRLAALGVTQVSGGDACTVIDRDRFFSYRRDKTTGRMASCIWLKP</sequence>
<comment type="catalytic activity">
    <reaction evidence="1">
        <text>inosine + phosphate = alpha-D-ribose 1-phosphate + hypoxanthine</text>
        <dbReference type="Rhea" id="RHEA:27646"/>
        <dbReference type="ChEBI" id="CHEBI:17368"/>
        <dbReference type="ChEBI" id="CHEBI:17596"/>
        <dbReference type="ChEBI" id="CHEBI:43474"/>
        <dbReference type="ChEBI" id="CHEBI:57720"/>
        <dbReference type="EC" id="2.4.2.1"/>
    </reaction>
    <physiologicalReaction direction="left-to-right" evidence="1">
        <dbReference type="Rhea" id="RHEA:27647"/>
    </physiologicalReaction>
</comment>
<evidence type="ECO:0000256" key="9">
    <source>
        <dbReference type="ARBA" id="ARBA00049893"/>
    </source>
</evidence>
<dbReference type="InterPro" id="IPR011324">
    <property type="entry name" value="Cytotoxic_necrot_fac-like_cat"/>
</dbReference>
<comment type="catalytic activity">
    <reaction evidence="8">
        <text>adenosine + phosphate = alpha-D-ribose 1-phosphate + adenine</text>
        <dbReference type="Rhea" id="RHEA:27642"/>
        <dbReference type="ChEBI" id="CHEBI:16335"/>
        <dbReference type="ChEBI" id="CHEBI:16708"/>
        <dbReference type="ChEBI" id="CHEBI:43474"/>
        <dbReference type="ChEBI" id="CHEBI:57720"/>
        <dbReference type="EC" id="2.4.2.1"/>
    </reaction>
    <physiologicalReaction direction="left-to-right" evidence="8">
        <dbReference type="Rhea" id="RHEA:27643"/>
    </physiologicalReaction>
</comment>
<evidence type="ECO:0000256" key="1">
    <source>
        <dbReference type="ARBA" id="ARBA00000553"/>
    </source>
</evidence>
<dbReference type="InterPro" id="IPR038371">
    <property type="entry name" value="Cu_polyphenol_OxRdtase_sf"/>
</dbReference>
<dbReference type="OrthoDB" id="4279at2"/>
<evidence type="ECO:0000256" key="2">
    <source>
        <dbReference type="ARBA" id="ARBA00007353"/>
    </source>
</evidence>
<gene>
    <name evidence="11" type="primary">pgeF</name>
    <name evidence="11" type="ORF">DWG20_12505</name>
</gene>
<dbReference type="AlphaFoldDB" id="A0A345YAD7"/>
<evidence type="ECO:0000256" key="7">
    <source>
        <dbReference type="ARBA" id="ARBA00047989"/>
    </source>
</evidence>
<keyword evidence="6" id="KW-0862">Zinc</keyword>
<dbReference type="PANTHER" id="PTHR30616:SF2">
    <property type="entry name" value="PURINE NUCLEOSIDE PHOSPHORYLASE LACC1"/>
    <property type="match status" value="1"/>
</dbReference>
<protein>
    <recommendedName>
        <fullName evidence="10">Purine nucleoside phosphorylase</fullName>
    </recommendedName>
</protein>
<evidence type="ECO:0000313" key="11">
    <source>
        <dbReference type="EMBL" id="AXK40889.1"/>
    </source>
</evidence>
<dbReference type="PANTHER" id="PTHR30616">
    <property type="entry name" value="UNCHARACTERIZED PROTEIN YFIH"/>
    <property type="match status" value="1"/>
</dbReference>
<evidence type="ECO:0000256" key="5">
    <source>
        <dbReference type="ARBA" id="ARBA00022801"/>
    </source>
</evidence>
<dbReference type="EMBL" id="CP031337">
    <property type="protein sequence ID" value="AXK40889.1"/>
    <property type="molecule type" value="Genomic_DNA"/>
</dbReference>
<dbReference type="GO" id="GO:0005507">
    <property type="term" value="F:copper ion binding"/>
    <property type="evidence" value="ECO:0007669"/>
    <property type="project" value="TreeGrafter"/>
</dbReference>
<dbReference type="Gene3D" id="3.60.140.10">
    <property type="entry name" value="CNF1/YfiH-like putative cysteine hydrolases"/>
    <property type="match status" value="1"/>
</dbReference>
<dbReference type="Pfam" id="PF02578">
    <property type="entry name" value="Cu-oxidase_4"/>
    <property type="match status" value="1"/>
</dbReference>